<dbReference type="GeneID" id="70124249"/>
<feature type="transmembrane region" description="Helical" evidence="7">
    <location>
        <begin position="202"/>
        <end position="223"/>
    </location>
</feature>
<protein>
    <recommendedName>
        <fullName evidence="8">Rhodopsin domain-containing protein</fullName>
    </recommendedName>
</protein>
<evidence type="ECO:0000256" key="2">
    <source>
        <dbReference type="ARBA" id="ARBA00022692"/>
    </source>
</evidence>
<organism evidence="9 10">
    <name type="scientific">Truncatella angustata</name>
    <dbReference type="NCBI Taxonomy" id="152316"/>
    <lineage>
        <taxon>Eukaryota</taxon>
        <taxon>Fungi</taxon>
        <taxon>Dikarya</taxon>
        <taxon>Ascomycota</taxon>
        <taxon>Pezizomycotina</taxon>
        <taxon>Sordariomycetes</taxon>
        <taxon>Xylariomycetidae</taxon>
        <taxon>Amphisphaeriales</taxon>
        <taxon>Sporocadaceae</taxon>
        <taxon>Truncatella</taxon>
    </lineage>
</organism>
<dbReference type="PANTHER" id="PTHR33048:SF123">
    <property type="entry name" value="INTEGRAL MEMBRANE PROTEIN"/>
    <property type="match status" value="1"/>
</dbReference>
<comment type="similarity">
    <text evidence="5">Belongs to the SAT4 family.</text>
</comment>
<evidence type="ECO:0000256" key="7">
    <source>
        <dbReference type="SAM" id="Phobius"/>
    </source>
</evidence>
<feature type="domain" description="Rhodopsin" evidence="8">
    <location>
        <begin position="33"/>
        <end position="268"/>
    </location>
</feature>
<accession>A0A9P8USJ8</accession>
<dbReference type="InterPro" id="IPR052337">
    <property type="entry name" value="SAT4-like"/>
</dbReference>
<comment type="caution">
    <text evidence="9">The sequence shown here is derived from an EMBL/GenBank/DDBJ whole genome shotgun (WGS) entry which is preliminary data.</text>
</comment>
<feature type="transmembrane region" description="Helical" evidence="7">
    <location>
        <begin position="90"/>
        <end position="112"/>
    </location>
</feature>
<dbReference type="AlphaFoldDB" id="A0A9P8USJ8"/>
<dbReference type="OrthoDB" id="3648173at2759"/>
<evidence type="ECO:0000313" key="10">
    <source>
        <dbReference type="Proteomes" id="UP000758603"/>
    </source>
</evidence>
<sequence>MWHLGSSPVVARNHALVFLSFFFTTIATIAVGLRVCTRALVIRRFGADDYLMVLAMLGSISFFTAAMYEIRFGLGDEVRLDQLVDFLKALYAMILSYTSTQLLLKFSLLFQYKRIFQTPQSRKPFTGLLVILCAYALFAEFSTIFTCWPIAKYWNDDIPGGCIDRAILHYVIAGINIAIDLTLLIIPILHLKKLHITPRAKWVLIACFACGGVACIVAIIRLQALHANISATTDEQPSMSVNIAIWSHLELNIAITCASVPAIKPIFVKTIPKLSPSQSSQRRDIYPSSGNKSRAGVMHSQTIKQNTVVSTNEFEERDMGIRVDDRIELETIYIADNSSEKNLVTVSWTADCYTATPNIQAATRQARE</sequence>
<evidence type="ECO:0000256" key="4">
    <source>
        <dbReference type="ARBA" id="ARBA00023136"/>
    </source>
</evidence>
<keyword evidence="2 7" id="KW-0812">Transmembrane</keyword>
<dbReference type="InterPro" id="IPR049326">
    <property type="entry name" value="Rhodopsin_dom_fungi"/>
</dbReference>
<dbReference type="PANTHER" id="PTHR33048">
    <property type="entry name" value="PTH11-LIKE INTEGRAL MEMBRANE PROTEIN (AFU_ORTHOLOGUE AFUA_5G11245)"/>
    <property type="match status" value="1"/>
</dbReference>
<comment type="subcellular location">
    <subcellularLocation>
        <location evidence="1">Membrane</location>
        <topology evidence="1">Multi-pass membrane protein</topology>
    </subcellularLocation>
</comment>
<name>A0A9P8USJ8_9PEZI</name>
<feature type="transmembrane region" description="Helical" evidence="7">
    <location>
        <begin position="49"/>
        <end position="70"/>
    </location>
</feature>
<keyword evidence="10" id="KW-1185">Reference proteome</keyword>
<feature type="region of interest" description="Disordered" evidence="6">
    <location>
        <begin position="277"/>
        <end position="297"/>
    </location>
</feature>
<keyword evidence="4 7" id="KW-0472">Membrane</keyword>
<evidence type="ECO:0000256" key="5">
    <source>
        <dbReference type="ARBA" id="ARBA00038359"/>
    </source>
</evidence>
<evidence type="ECO:0000256" key="3">
    <source>
        <dbReference type="ARBA" id="ARBA00022989"/>
    </source>
</evidence>
<proteinExistence type="inferred from homology"/>
<dbReference type="Proteomes" id="UP000758603">
    <property type="component" value="Unassembled WGS sequence"/>
</dbReference>
<evidence type="ECO:0000313" key="9">
    <source>
        <dbReference type="EMBL" id="KAH6657568.1"/>
    </source>
</evidence>
<keyword evidence="3 7" id="KW-1133">Transmembrane helix</keyword>
<dbReference type="EMBL" id="JAGPXC010000002">
    <property type="protein sequence ID" value="KAH6657568.1"/>
    <property type="molecule type" value="Genomic_DNA"/>
</dbReference>
<evidence type="ECO:0000256" key="1">
    <source>
        <dbReference type="ARBA" id="ARBA00004141"/>
    </source>
</evidence>
<dbReference type="Pfam" id="PF20684">
    <property type="entry name" value="Fung_rhodopsin"/>
    <property type="match status" value="1"/>
</dbReference>
<feature type="transmembrane region" description="Helical" evidence="7">
    <location>
        <begin position="124"/>
        <end position="151"/>
    </location>
</feature>
<feature type="transmembrane region" description="Helical" evidence="7">
    <location>
        <begin position="15"/>
        <end position="37"/>
    </location>
</feature>
<evidence type="ECO:0000259" key="8">
    <source>
        <dbReference type="Pfam" id="PF20684"/>
    </source>
</evidence>
<dbReference type="RefSeq" id="XP_045961802.1">
    <property type="nucleotide sequence ID" value="XM_046095356.1"/>
</dbReference>
<reference evidence="9" key="1">
    <citation type="journal article" date="2021" name="Nat. Commun.">
        <title>Genetic determinants of endophytism in the Arabidopsis root mycobiome.</title>
        <authorList>
            <person name="Mesny F."/>
            <person name="Miyauchi S."/>
            <person name="Thiergart T."/>
            <person name="Pickel B."/>
            <person name="Atanasova L."/>
            <person name="Karlsson M."/>
            <person name="Huettel B."/>
            <person name="Barry K.W."/>
            <person name="Haridas S."/>
            <person name="Chen C."/>
            <person name="Bauer D."/>
            <person name="Andreopoulos W."/>
            <person name="Pangilinan J."/>
            <person name="LaButti K."/>
            <person name="Riley R."/>
            <person name="Lipzen A."/>
            <person name="Clum A."/>
            <person name="Drula E."/>
            <person name="Henrissat B."/>
            <person name="Kohler A."/>
            <person name="Grigoriev I.V."/>
            <person name="Martin F.M."/>
            <person name="Hacquard S."/>
        </authorList>
    </citation>
    <scope>NUCLEOTIDE SEQUENCE</scope>
    <source>
        <strain evidence="9">MPI-SDFR-AT-0073</strain>
    </source>
</reference>
<gene>
    <name evidence="9" type="ORF">BKA67DRAFT_192014</name>
</gene>
<dbReference type="GO" id="GO:0016020">
    <property type="term" value="C:membrane"/>
    <property type="evidence" value="ECO:0007669"/>
    <property type="project" value="UniProtKB-SubCell"/>
</dbReference>
<feature type="transmembrane region" description="Helical" evidence="7">
    <location>
        <begin position="167"/>
        <end position="190"/>
    </location>
</feature>
<evidence type="ECO:0000256" key="6">
    <source>
        <dbReference type="SAM" id="MobiDB-lite"/>
    </source>
</evidence>